<dbReference type="Proteomes" id="UP000034444">
    <property type="component" value="Chromosome"/>
</dbReference>
<accession>A0A7U4M2R7</accession>
<reference evidence="2 3" key="1">
    <citation type="submission" date="2015-04" db="EMBL/GenBank/DDBJ databases">
        <title>Complete genome sequence of Sulfurovum lithotrophicum ATCC BAA-797T.</title>
        <authorList>
            <person name="Ahn J."/>
            <person name="Park G."/>
            <person name="Jeon W."/>
            <person name="Jang Y."/>
            <person name="Jang M."/>
            <person name="Lee H."/>
            <person name="Lee H."/>
        </authorList>
    </citation>
    <scope>NUCLEOTIDE SEQUENCE [LARGE SCALE GENOMIC DNA]</scope>
    <source>
        <strain evidence="3">ATCC BAA-797 / 42BKT</strain>
    </source>
</reference>
<evidence type="ECO:0000313" key="3">
    <source>
        <dbReference type="Proteomes" id="UP000034444"/>
    </source>
</evidence>
<dbReference type="KEGG" id="slh:YH65_10725"/>
<proteinExistence type="predicted"/>
<feature type="chain" id="PRO_5031331617" description="Gluconate 2-dehydrogenase subunit 3 family protein" evidence="1">
    <location>
        <begin position="22"/>
        <end position="166"/>
    </location>
</feature>
<dbReference type="InterPro" id="IPR027056">
    <property type="entry name" value="Gluconate_2DH_su3"/>
</dbReference>
<evidence type="ECO:0000313" key="2">
    <source>
        <dbReference type="EMBL" id="AKF25809.1"/>
    </source>
</evidence>
<keyword evidence="1" id="KW-0732">Signal</keyword>
<evidence type="ECO:0008006" key="4">
    <source>
        <dbReference type="Google" id="ProtNLM"/>
    </source>
</evidence>
<organism evidence="2 3">
    <name type="scientific">Sulfurovum lithotrophicum</name>
    <dbReference type="NCBI Taxonomy" id="206403"/>
    <lineage>
        <taxon>Bacteria</taxon>
        <taxon>Pseudomonadati</taxon>
        <taxon>Campylobacterota</taxon>
        <taxon>Epsilonproteobacteria</taxon>
        <taxon>Campylobacterales</taxon>
        <taxon>Sulfurovaceae</taxon>
        <taxon>Sulfurovum</taxon>
    </lineage>
</organism>
<evidence type="ECO:0000256" key="1">
    <source>
        <dbReference type="SAM" id="SignalP"/>
    </source>
</evidence>
<dbReference type="EMBL" id="CP011308">
    <property type="protein sequence ID" value="AKF25809.1"/>
    <property type="molecule type" value="Genomic_DNA"/>
</dbReference>
<dbReference type="Pfam" id="PF13618">
    <property type="entry name" value="Gluconate_2-dh3"/>
    <property type="match status" value="1"/>
</dbReference>
<name>A0A7U4M2R7_9BACT</name>
<keyword evidence="3" id="KW-1185">Reference proteome</keyword>
<dbReference type="AlphaFoldDB" id="A0A7U4M2R7"/>
<reference evidence="3" key="2">
    <citation type="journal article" date="2017" name="Stand. Genomic Sci.">
        <title>Complete genome sequence of the sulfur-oxidizing chemolithoautotrophic Sulfurovum lithotrophicum 42BKTT.</title>
        <authorList>
            <person name="Jeon W."/>
            <person name="Priscilla L."/>
            <person name="Park G."/>
            <person name="Lee H."/>
            <person name="Lee N."/>
            <person name="Lee D."/>
            <person name="Kwon H."/>
            <person name="Ahn I."/>
            <person name="Lee C."/>
            <person name="Lee H."/>
            <person name="Ahn J."/>
        </authorList>
    </citation>
    <scope>NUCLEOTIDE SEQUENCE [LARGE SCALE GENOMIC DNA]</scope>
    <source>
        <strain evidence="3">ATCC BAA-797 / 42BKT</strain>
    </source>
</reference>
<sequence length="166" mass="18917">MQRRNFLILGSLLGLSSILKAKTADQFMHEFKEVEAVISAVQEHMFPEGSQLPSAKEMHVTQFLFETVSHRTYDKDIRAFVIEGARELQSREKGKFTTMTNKEKEKALRAYEESIYGSNWLSRIMTLTMEGMFGDPIYGSNVKESGWGALQAFGGQPRPKQRYIGL</sequence>
<dbReference type="RefSeq" id="WP_046551858.1">
    <property type="nucleotide sequence ID" value="NZ_CP011308.1"/>
</dbReference>
<protein>
    <recommendedName>
        <fullName evidence="4">Gluconate 2-dehydrogenase subunit 3 family protein</fullName>
    </recommendedName>
</protein>
<feature type="signal peptide" evidence="1">
    <location>
        <begin position="1"/>
        <end position="21"/>
    </location>
</feature>
<dbReference type="OrthoDB" id="8400810at2"/>
<gene>
    <name evidence="2" type="ORF">YH65_10725</name>
</gene>